<dbReference type="InterPro" id="IPR004045">
    <property type="entry name" value="Glutathione_S-Trfase_N"/>
</dbReference>
<dbReference type="InterPro" id="IPR010987">
    <property type="entry name" value="Glutathione-S-Trfase_C-like"/>
</dbReference>
<feature type="region of interest" description="Disordered" evidence="1">
    <location>
        <begin position="389"/>
        <end position="409"/>
    </location>
</feature>
<dbReference type="FunFam" id="3.40.30.10:FF:000265">
    <property type="entry name" value="Glutathione S-transferase family protein"/>
    <property type="match status" value="1"/>
</dbReference>
<protein>
    <recommendedName>
        <fullName evidence="2">GST C-terminal domain-containing protein</fullName>
    </recommendedName>
</protein>
<comment type="caution">
    <text evidence="3">The sequence shown here is derived from an EMBL/GenBank/DDBJ whole genome shotgun (WGS) entry which is preliminary data.</text>
</comment>
<evidence type="ECO:0000313" key="3">
    <source>
        <dbReference type="EMBL" id="KAK2648537.1"/>
    </source>
</evidence>
<dbReference type="PROSITE" id="PS50405">
    <property type="entry name" value="GST_CTER"/>
    <property type="match status" value="1"/>
</dbReference>
<dbReference type="InterPro" id="IPR047047">
    <property type="entry name" value="GST_Omega-like_C"/>
</dbReference>
<dbReference type="PANTHER" id="PTHR32419">
    <property type="entry name" value="GLUTATHIONYL-HYDROQUINONE REDUCTASE"/>
    <property type="match status" value="1"/>
</dbReference>
<dbReference type="SUPFAM" id="SSF52833">
    <property type="entry name" value="Thioredoxin-like"/>
    <property type="match status" value="1"/>
</dbReference>
<dbReference type="InterPro" id="IPR036282">
    <property type="entry name" value="Glutathione-S-Trfase_C_sf"/>
</dbReference>
<keyword evidence="4" id="KW-1185">Reference proteome</keyword>
<dbReference type="AlphaFoldDB" id="A0AAD9U6H5"/>
<gene>
    <name evidence="3" type="ORF">Ddye_016026</name>
</gene>
<dbReference type="FunFam" id="1.20.1050.10:FF:000045">
    <property type="entry name" value="Glutathione S-transferase family protein"/>
    <property type="match status" value="1"/>
</dbReference>
<organism evidence="3 4">
    <name type="scientific">Dipteronia dyeriana</name>
    <dbReference type="NCBI Taxonomy" id="168575"/>
    <lineage>
        <taxon>Eukaryota</taxon>
        <taxon>Viridiplantae</taxon>
        <taxon>Streptophyta</taxon>
        <taxon>Embryophyta</taxon>
        <taxon>Tracheophyta</taxon>
        <taxon>Spermatophyta</taxon>
        <taxon>Magnoliopsida</taxon>
        <taxon>eudicotyledons</taxon>
        <taxon>Gunneridae</taxon>
        <taxon>Pentapetalae</taxon>
        <taxon>rosids</taxon>
        <taxon>malvids</taxon>
        <taxon>Sapindales</taxon>
        <taxon>Sapindaceae</taxon>
        <taxon>Hippocastanoideae</taxon>
        <taxon>Acereae</taxon>
        <taxon>Dipteronia</taxon>
    </lineage>
</organism>
<sequence length="409" mass="45474">MSCISPLTLSSQFLVSSPKKNRTRTRTIVGPCRVGPRVSLDQQRPSSSNPVTLLTNITKLLWGPSLPPGLLISTIRRAWNSTWQLMMSQLAPSDSSGNYTRPASKFPLQNNPTATKLHLYVGLPCPWAHRTLIVRALKGLEDAVPVSIASPGQDGCWEFKESPNRSGDKDIVVPGRDGVNGCKNLKEVYGMRKGGYSGRASVPMLLDVDKKEVVCNESYDIIHLFNSGMNGLSRNPGLDLEPPELKSKIEEWNQIIYPNVNNGVYRCGFAQSQEAYDSAVNGLFSALEMIDDHLGASRYLCGDTLSLADVCLFTTLIRFDLVYNVLFKCTKKKLIEYPNLHGYMRDIYQIPEVAETCNFTAIMDGYYKILFPLNPGNIRPVMPSSCAHEPLSRPHNRESLSSVDTYLHV</sequence>
<name>A0AAD9U6H5_9ROSI</name>
<dbReference type="SFLD" id="SFLDS00019">
    <property type="entry name" value="Glutathione_Transferase_(cytos"/>
    <property type="match status" value="1"/>
</dbReference>
<reference evidence="3" key="1">
    <citation type="journal article" date="2023" name="Plant J.">
        <title>Genome sequences and population genomics provide insights into the demographic history, inbreeding, and mutation load of two 'living fossil' tree species of Dipteronia.</title>
        <authorList>
            <person name="Feng Y."/>
            <person name="Comes H.P."/>
            <person name="Chen J."/>
            <person name="Zhu S."/>
            <person name="Lu R."/>
            <person name="Zhang X."/>
            <person name="Li P."/>
            <person name="Qiu J."/>
            <person name="Olsen K.M."/>
            <person name="Qiu Y."/>
        </authorList>
    </citation>
    <scope>NUCLEOTIDE SEQUENCE</scope>
    <source>
        <strain evidence="3">KIB01</strain>
    </source>
</reference>
<dbReference type="EMBL" id="JANJYI010000005">
    <property type="protein sequence ID" value="KAK2648537.1"/>
    <property type="molecule type" value="Genomic_DNA"/>
</dbReference>
<evidence type="ECO:0000256" key="1">
    <source>
        <dbReference type="SAM" id="MobiDB-lite"/>
    </source>
</evidence>
<feature type="compositionally biased region" description="Polar residues" evidence="1">
    <location>
        <begin position="399"/>
        <end position="409"/>
    </location>
</feature>
<dbReference type="Pfam" id="PF13409">
    <property type="entry name" value="GST_N_2"/>
    <property type="match status" value="1"/>
</dbReference>
<feature type="domain" description="GST C-terminal" evidence="2">
    <location>
        <begin position="242"/>
        <end position="384"/>
    </location>
</feature>
<dbReference type="SFLD" id="SFLDG01148">
    <property type="entry name" value="Xi_(cytGST)"/>
    <property type="match status" value="1"/>
</dbReference>
<dbReference type="InterPro" id="IPR036249">
    <property type="entry name" value="Thioredoxin-like_sf"/>
</dbReference>
<dbReference type="InterPro" id="IPR016639">
    <property type="entry name" value="GST_Omega/GSH"/>
</dbReference>
<dbReference type="SUPFAM" id="SSF47616">
    <property type="entry name" value="GST C-terminal domain-like"/>
    <property type="match status" value="1"/>
</dbReference>
<dbReference type="Proteomes" id="UP001280121">
    <property type="component" value="Unassembled WGS sequence"/>
</dbReference>
<evidence type="ECO:0000259" key="2">
    <source>
        <dbReference type="PROSITE" id="PS50405"/>
    </source>
</evidence>
<dbReference type="CDD" id="cd03190">
    <property type="entry name" value="GST_C_Omega_like"/>
    <property type="match status" value="1"/>
</dbReference>
<dbReference type="Gene3D" id="3.40.30.10">
    <property type="entry name" value="Glutaredoxin"/>
    <property type="match status" value="1"/>
</dbReference>
<proteinExistence type="predicted"/>
<dbReference type="PANTHER" id="PTHR32419:SF31">
    <property type="entry name" value="OS02G0814800 PROTEIN"/>
    <property type="match status" value="1"/>
</dbReference>
<dbReference type="InterPro" id="IPR040079">
    <property type="entry name" value="Glutathione_S-Trfase"/>
</dbReference>
<dbReference type="GO" id="GO:0005737">
    <property type="term" value="C:cytoplasm"/>
    <property type="evidence" value="ECO:0007669"/>
    <property type="project" value="TreeGrafter"/>
</dbReference>
<accession>A0AAD9U6H5</accession>
<dbReference type="Gene3D" id="1.20.1050.10">
    <property type="match status" value="1"/>
</dbReference>
<dbReference type="Pfam" id="PF13410">
    <property type="entry name" value="GST_C_2"/>
    <property type="match status" value="1"/>
</dbReference>
<dbReference type="SFLD" id="SFLDG01206">
    <property type="entry name" value="Xi.1"/>
    <property type="match status" value="1"/>
</dbReference>
<dbReference type="GO" id="GO:0004364">
    <property type="term" value="F:glutathione transferase activity"/>
    <property type="evidence" value="ECO:0007669"/>
    <property type="project" value="InterPro"/>
</dbReference>
<evidence type="ECO:0000313" key="4">
    <source>
        <dbReference type="Proteomes" id="UP001280121"/>
    </source>
</evidence>